<evidence type="ECO:0000256" key="1">
    <source>
        <dbReference type="SAM" id="MobiDB-lite"/>
    </source>
</evidence>
<sequence length="493" mass="53185">MTTVTGTLDLSRIPEEQFDPNFHLRVAVVFYDQVLGSAILKPVSRTTPLAFSVPFTPALFGFRRLPAALTVVVGAGVVDFDLLSTDTLEREVSLAGLVNASAEQLVIPVGDVRPSIAQYGRWLVSSGFFQLPGGLACLPPVAAQRRGARVSGHTDRPGGATLRPIRIGDGDQDSGAVQGFGGAQPGAGDIQGEHRGTTATGDQAPLVGADISDMENQELDPTGDEPGEADEADGALDADIAELESESARSIDLTIELEDDTPDEFIGEELSAEEQGALEVAGTETDVADDRGSREVRVASSCSKRPWYVAPSLLRLRAELNRRWPRRDKRSDGAIGDERHCRGPSDHNPNRRNSVNALDIDKDGIVPMIVVRALMRHPSTNYVIFNRTIWSRRYGFRPHRYTGANPHTAHIHVSIMQTRAAEQNRRGWRIWPIPKATTMPGDAMASVDSLPAAAEGSFNVGQTYDAMVTQGGKQFEVALTVLRESPAGQVLVS</sequence>
<accession>A0A2D2DM77</accession>
<evidence type="ECO:0000313" key="3">
    <source>
        <dbReference type="Proteomes" id="UP000229897"/>
    </source>
</evidence>
<gene>
    <name evidence="2" type="ORF">CR152_17225</name>
</gene>
<feature type="region of interest" description="Disordered" evidence="1">
    <location>
        <begin position="328"/>
        <end position="355"/>
    </location>
</feature>
<dbReference type="Proteomes" id="UP000229897">
    <property type="component" value="Chromosome"/>
</dbReference>
<reference evidence="2" key="1">
    <citation type="submission" date="2017-10" db="EMBL/GenBank/DDBJ databases">
        <title>Massilia psychrophilum sp. nov., a novel purple-pigmented bacterium isolated from Tianshan glacier, Xinjiang Municipality, China.</title>
        <authorList>
            <person name="Wang H."/>
        </authorList>
    </citation>
    <scope>NUCLEOTIDE SEQUENCE [LARGE SCALE GENOMIC DNA]</scope>
    <source>
        <strain evidence="2">B2</strain>
    </source>
</reference>
<dbReference type="AlphaFoldDB" id="A0A2D2DM77"/>
<protein>
    <submittedName>
        <fullName evidence="2">Uncharacterized protein</fullName>
    </submittedName>
</protein>
<organism evidence="2 3">
    <name type="scientific">Massilia violaceinigra</name>
    <dbReference type="NCBI Taxonomy" id="2045208"/>
    <lineage>
        <taxon>Bacteria</taxon>
        <taxon>Pseudomonadati</taxon>
        <taxon>Pseudomonadota</taxon>
        <taxon>Betaproteobacteria</taxon>
        <taxon>Burkholderiales</taxon>
        <taxon>Oxalobacteraceae</taxon>
        <taxon>Telluria group</taxon>
        <taxon>Massilia</taxon>
    </lineage>
</organism>
<name>A0A2D2DM77_9BURK</name>
<feature type="compositionally biased region" description="Basic and acidic residues" evidence="1">
    <location>
        <begin position="329"/>
        <end position="349"/>
    </location>
</feature>
<evidence type="ECO:0000313" key="2">
    <source>
        <dbReference type="EMBL" id="ATQ76082.1"/>
    </source>
</evidence>
<dbReference type="KEGG" id="mass:CR152_17225"/>
<keyword evidence="3" id="KW-1185">Reference proteome</keyword>
<proteinExistence type="predicted"/>
<dbReference type="EMBL" id="CP024608">
    <property type="protein sequence ID" value="ATQ76082.1"/>
    <property type="molecule type" value="Genomic_DNA"/>
</dbReference>
<feature type="region of interest" description="Disordered" evidence="1">
    <location>
        <begin position="148"/>
        <end position="205"/>
    </location>
</feature>